<dbReference type="PANTHER" id="PTHR38477">
    <property type="entry name" value="HYPOTHETICAL EXPORTED PROTEIN"/>
    <property type="match status" value="1"/>
</dbReference>
<keyword evidence="1" id="KW-1133">Transmembrane helix</keyword>
<sequence>MAKLVQGANTRRKSVLGIVLVSLIVYLFSCSISFGSSEGFCLKTANFIQYTKELYSELGFSESVISFQAFSASVTAYYIALGKNLIKKPYLLTIIDYTQPSEKERFFVIDLKKRKILFKELVAHGKRSGKRYAQYFSNKPGSLKSSIGLYVTLSTYTGSHGYSLRLKGLEKGFNDNAQRRNIVIHGAWYVDRKMAKYLHWLGRSWGCPAISLNSVKKVIDTIKDGSALYIYYPLKNYIQTSRYLNLQKAALVFNQKITKTTALMRP</sequence>
<dbReference type="AlphaFoldDB" id="A0A7U4TGE0"/>
<dbReference type="EMBL" id="CP013015">
    <property type="protein sequence ID" value="AMM40499.1"/>
    <property type="molecule type" value="Genomic_DNA"/>
</dbReference>
<dbReference type="Pfam" id="PF13645">
    <property type="entry name" value="YkuD_2"/>
    <property type="match status" value="1"/>
</dbReference>
<dbReference type="InterPro" id="IPR032676">
    <property type="entry name" value="YkuD_2"/>
</dbReference>
<accession>A0A7U4TGE0</accession>
<feature type="transmembrane region" description="Helical" evidence="1">
    <location>
        <begin position="64"/>
        <end position="81"/>
    </location>
</feature>
<protein>
    <recommendedName>
        <fullName evidence="4">Murein L,D-transpeptidase catalytic domain family protein</fullName>
    </recommendedName>
</protein>
<reference evidence="2 3" key="1">
    <citation type="submission" date="2015-10" db="EMBL/GenBank/DDBJ databases">
        <title>Candidatus Desulfofervidus auxilii, a hydrogenotrophic sulfate-reducing bacterium involved in the thermophilic anaerobic oxidation of methane.</title>
        <authorList>
            <person name="Krukenberg V."/>
            <person name="Richter M."/>
            <person name="Wegener G."/>
        </authorList>
    </citation>
    <scope>NUCLEOTIDE SEQUENCE [LARGE SCALE GENOMIC DNA]</scope>
    <source>
        <strain evidence="2 3">HS1</strain>
    </source>
</reference>
<dbReference type="OrthoDB" id="9815195at2"/>
<dbReference type="Proteomes" id="UP000070560">
    <property type="component" value="Chromosome"/>
</dbReference>
<proteinExistence type="predicted"/>
<name>A0A7U4TGE0_DESA2</name>
<dbReference type="KEGG" id="daw:HS1_000694"/>
<gene>
    <name evidence="2" type="ORF">HS1_000694</name>
</gene>
<evidence type="ECO:0000313" key="3">
    <source>
        <dbReference type="Proteomes" id="UP000070560"/>
    </source>
</evidence>
<dbReference type="PANTHER" id="PTHR38477:SF1">
    <property type="entry name" value="MUREIN L,D-TRANSPEPTIDASE CATALYTIC DOMAIN FAMILY PROTEIN"/>
    <property type="match status" value="1"/>
</dbReference>
<keyword evidence="1" id="KW-0812">Transmembrane</keyword>
<keyword evidence="1" id="KW-0472">Membrane</keyword>
<organism evidence="2 3">
    <name type="scientific">Desulfofervidus auxilii</name>
    <dbReference type="NCBI Taxonomy" id="1621989"/>
    <lineage>
        <taxon>Bacteria</taxon>
        <taxon>Pseudomonadati</taxon>
        <taxon>Thermodesulfobacteriota</taxon>
        <taxon>Candidatus Desulfofervidia</taxon>
        <taxon>Candidatus Desulfofervidales</taxon>
        <taxon>Candidatus Desulfofervidaceae</taxon>
        <taxon>Candidatus Desulfofervidus</taxon>
    </lineage>
</organism>
<dbReference type="RefSeq" id="WP_066060969.1">
    <property type="nucleotide sequence ID" value="NZ_CP013015.1"/>
</dbReference>
<evidence type="ECO:0000313" key="2">
    <source>
        <dbReference type="EMBL" id="AMM40499.1"/>
    </source>
</evidence>
<feature type="transmembrane region" description="Helical" evidence="1">
    <location>
        <begin position="15"/>
        <end position="34"/>
    </location>
</feature>
<evidence type="ECO:0000256" key="1">
    <source>
        <dbReference type="SAM" id="Phobius"/>
    </source>
</evidence>
<evidence type="ECO:0008006" key="4">
    <source>
        <dbReference type="Google" id="ProtNLM"/>
    </source>
</evidence>
<keyword evidence="3" id="KW-1185">Reference proteome</keyword>